<organism evidence="1 2">
    <name type="scientific">Geosporobacter ferrireducens</name>
    <dbReference type="NCBI Taxonomy" id="1424294"/>
    <lineage>
        <taxon>Bacteria</taxon>
        <taxon>Bacillati</taxon>
        <taxon>Bacillota</taxon>
        <taxon>Clostridia</taxon>
        <taxon>Peptostreptococcales</taxon>
        <taxon>Thermotaleaceae</taxon>
        <taxon>Geosporobacter</taxon>
    </lineage>
</organism>
<protein>
    <submittedName>
        <fullName evidence="1">Ethanolamine utilization protein</fullName>
    </submittedName>
</protein>
<dbReference type="AlphaFoldDB" id="A0A1D8GJ29"/>
<dbReference type="Proteomes" id="UP000095743">
    <property type="component" value="Chromosome"/>
</dbReference>
<proteinExistence type="predicted"/>
<dbReference type="CDD" id="cd02228">
    <property type="entry name" value="cupin_EutQ"/>
    <property type="match status" value="1"/>
</dbReference>
<dbReference type="Pfam" id="PF06249">
    <property type="entry name" value="EutQ"/>
    <property type="match status" value="1"/>
</dbReference>
<accession>A0A1D8GJ29</accession>
<name>A0A1D8GJ29_9FIRM</name>
<evidence type="ECO:0000313" key="2">
    <source>
        <dbReference type="Proteomes" id="UP000095743"/>
    </source>
</evidence>
<dbReference type="InterPro" id="IPR014710">
    <property type="entry name" value="RmlC-like_jellyroll"/>
</dbReference>
<dbReference type="STRING" id="1424294.Gferi_15935"/>
<dbReference type="EMBL" id="CP017269">
    <property type="protein sequence ID" value="AOT70919.1"/>
    <property type="molecule type" value="Genomic_DNA"/>
</dbReference>
<dbReference type="SUPFAM" id="SSF51182">
    <property type="entry name" value="RmlC-like cupins"/>
    <property type="match status" value="1"/>
</dbReference>
<gene>
    <name evidence="1" type="ORF">Gferi_15935</name>
</gene>
<evidence type="ECO:0000313" key="1">
    <source>
        <dbReference type="EMBL" id="AOT70919.1"/>
    </source>
</evidence>
<dbReference type="RefSeq" id="WP_069978204.1">
    <property type="nucleotide sequence ID" value="NZ_CP017269.1"/>
</dbReference>
<reference evidence="1 2" key="1">
    <citation type="submission" date="2016-09" db="EMBL/GenBank/DDBJ databases">
        <title>Genomic analysis reveals versatility of anaerobic energy metabolism of Geosporobacter ferrireducens IRF9 of phylum Firmicutes.</title>
        <authorList>
            <person name="Kim S.-J."/>
        </authorList>
    </citation>
    <scope>NUCLEOTIDE SEQUENCE [LARGE SCALE GENOMIC DNA]</scope>
    <source>
        <strain evidence="1 2">IRF9</strain>
    </source>
</reference>
<dbReference type="PANTHER" id="PTHR36169">
    <property type="entry name" value="ETHANOLAMINE UTILIZATION PROTEIN EUTQ"/>
    <property type="match status" value="1"/>
</dbReference>
<dbReference type="KEGG" id="gfe:Gferi_15935"/>
<sequence length="155" mass="17565">MEAFDVGLIEKIVRKVIEEQMKSSALQKFDKAADASGVHLVKGSTVKCNPFDTGKAGDKVFLRDIFTLEESPRMACGFMEMEASEFDWTLVYDEIDYIIEGTLEITIDGRKMTGKPGDVFFIPKDTTIKFGCPDKVRFLYVTYPANWEQLVQERG</sequence>
<keyword evidence="2" id="KW-1185">Reference proteome</keyword>
<dbReference type="Gene3D" id="2.60.120.10">
    <property type="entry name" value="Jelly Rolls"/>
    <property type="match status" value="1"/>
</dbReference>
<dbReference type="InterPro" id="IPR011051">
    <property type="entry name" value="RmlC_Cupin_sf"/>
</dbReference>
<dbReference type="InterPro" id="IPR010424">
    <property type="entry name" value="EutQ"/>
</dbReference>
<dbReference type="PANTHER" id="PTHR36169:SF1">
    <property type="entry name" value="ACETATE KINASE EUTQ"/>
    <property type="match status" value="1"/>
</dbReference>
<dbReference type="OrthoDB" id="3828611at2"/>